<reference evidence="4 5" key="1">
    <citation type="journal article" date="2023" name="Plant Biotechnol. J.">
        <title>Chromosome-level wild Hevea brasiliensis genome provides new tools for genomic-assisted breeding and valuable loci to elevate rubber yield.</title>
        <authorList>
            <person name="Cheng H."/>
            <person name="Song X."/>
            <person name="Hu Y."/>
            <person name="Wu T."/>
            <person name="Yang Q."/>
            <person name="An Z."/>
            <person name="Feng S."/>
            <person name="Deng Z."/>
            <person name="Wu W."/>
            <person name="Zeng X."/>
            <person name="Tu M."/>
            <person name="Wang X."/>
            <person name="Huang H."/>
        </authorList>
    </citation>
    <scope>NUCLEOTIDE SEQUENCE [LARGE SCALE GENOMIC DNA]</scope>
    <source>
        <strain evidence="4">MT/VB/25A 57/8</strain>
    </source>
</reference>
<keyword evidence="3" id="KW-1133">Transmembrane helix</keyword>
<dbReference type="InterPro" id="IPR002347">
    <property type="entry name" value="SDR_fam"/>
</dbReference>
<dbReference type="PANTHER" id="PTHR44169:SF5">
    <property type="entry name" value="ENOYL-(ACYL CARRIER) REDUCTASE"/>
    <property type="match status" value="1"/>
</dbReference>
<sequence>MDDMLDLKISRNIDTLGLDVLSDESVSSAVNAIISKCGRVDVLIHNAGVGSTGPLAELDTVRKAWEINTLGQLRLIQKVVPYMASRGSGRYRECCWDGAYRVGRVLLCYGSWCHKVEFWRARASQAAKATNTTVFARHVATKVSSRKPPKQIIFGHITGLFAFLSWSPLWLRDLFFSTRFSVNKRV</sequence>
<evidence type="ECO:0000313" key="4">
    <source>
        <dbReference type="EMBL" id="KAJ9170530.1"/>
    </source>
</evidence>
<accession>A0ABQ9LUH2</accession>
<dbReference type="EMBL" id="JARPOI010000010">
    <property type="protein sequence ID" value="KAJ9170530.1"/>
    <property type="molecule type" value="Genomic_DNA"/>
</dbReference>
<keyword evidence="3" id="KW-0472">Membrane</keyword>
<dbReference type="SUPFAM" id="SSF51735">
    <property type="entry name" value="NAD(P)-binding Rossmann-fold domains"/>
    <property type="match status" value="1"/>
</dbReference>
<evidence type="ECO:0000256" key="3">
    <source>
        <dbReference type="SAM" id="Phobius"/>
    </source>
</evidence>
<keyword evidence="3" id="KW-0812">Transmembrane</keyword>
<dbReference type="Pfam" id="PF00106">
    <property type="entry name" value="adh_short"/>
    <property type="match status" value="1"/>
</dbReference>
<evidence type="ECO:0000256" key="1">
    <source>
        <dbReference type="ARBA" id="ARBA00006484"/>
    </source>
</evidence>
<organism evidence="4 5">
    <name type="scientific">Hevea brasiliensis</name>
    <name type="common">Para rubber tree</name>
    <name type="synonym">Siphonia brasiliensis</name>
    <dbReference type="NCBI Taxonomy" id="3981"/>
    <lineage>
        <taxon>Eukaryota</taxon>
        <taxon>Viridiplantae</taxon>
        <taxon>Streptophyta</taxon>
        <taxon>Embryophyta</taxon>
        <taxon>Tracheophyta</taxon>
        <taxon>Spermatophyta</taxon>
        <taxon>Magnoliopsida</taxon>
        <taxon>eudicotyledons</taxon>
        <taxon>Gunneridae</taxon>
        <taxon>Pentapetalae</taxon>
        <taxon>rosids</taxon>
        <taxon>fabids</taxon>
        <taxon>Malpighiales</taxon>
        <taxon>Euphorbiaceae</taxon>
        <taxon>Crotonoideae</taxon>
        <taxon>Micrandreae</taxon>
        <taxon>Hevea</taxon>
    </lineage>
</organism>
<feature type="transmembrane region" description="Helical" evidence="3">
    <location>
        <begin position="152"/>
        <end position="171"/>
    </location>
</feature>
<proteinExistence type="inferred from homology"/>
<comment type="caution">
    <text evidence="4">The sequence shown here is derived from an EMBL/GenBank/DDBJ whole genome shotgun (WGS) entry which is preliminary data.</text>
</comment>
<dbReference type="Proteomes" id="UP001174677">
    <property type="component" value="Chromosome 10"/>
</dbReference>
<keyword evidence="2" id="KW-0560">Oxidoreductase</keyword>
<evidence type="ECO:0000256" key="2">
    <source>
        <dbReference type="ARBA" id="ARBA00023002"/>
    </source>
</evidence>
<evidence type="ECO:0000313" key="5">
    <source>
        <dbReference type="Proteomes" id="UP001174677"/>
    </source>
</evidence>
<gene>
    <name evidence="4" type="ORF">P3X46_018631</name>
</gene>
<dbReference type="PANTHER" id="PTHR44169">
    <property type="entry name" value="NADPH-DEPENDENT 1-ACYLDIHYDROXYACETONE PHOSPHATE REDUCTASE"/>
    <property type="match status" value="1"/>
</dbReference>
<keyword evidence="5" id="KW-1185">Reference proteome</keyword>
<name>A0ABQ9LUH2_HEVBR</name>
<dbReference type="InterPro" id="IPR036291">
    <property type="entry name" value="NAD(P)-bd_dom_sf"/>
</dbReference>
<dbReference type="Gene3D" id="3.40.50.720">
    <property type="entry name" value="NAD(P)-binding Rossmann-like Domain"/>
    <property type="match status" value="1"/>
</dbReference>
<protein>
    <submittedName>
        <fullName evidence="4">Uncharacterized protein</fullName>
    </submittedName>
</protein>
<comment type="similarity">
    <text evidence="1">Belongs to the short-chain dehydrogenases/reductases (SDR) family.</text>
</comment>